<evidence type="ECO:0000313" key="2">
    <source>
        <dbReference type="EMBL" id="MFC6660926.1"/>
    </source>
</evidence>
<sequence length="119" mass="13014">MHAATEALIRRYYAAFNAADWPGMLALLTPDVRHDVNEGDTQHGLEAFAAFLDKMNAHYREQAQDVVVMVTPDGLRAAAEFTIHGTYLRTDPGLPEARGQTYTLPVGAFLRCGAGRLPA</sequence>
<comment type="caution">
    <text evidence="2">The sequence shown here is derived from an EMBL/GenBank/DDBJ whole genome shotgun (WGS) entry which is preliminary data.</text>
</comment>
<dbReference type="Gene3D" id="3.10.450.50">
    <property type="match status" value="1"/>
</dbReference>
<dbReference type="Pfam" id="PF12680">
    <property type="entry name" value="SnoaL_2"/>
    <property type="match status" value="1"/>
</dbReference>
<accession>A0ABW1ZJE9</accession>
<dbReference type="InterPro" id="IPR032710">
    <property type="entry name" value="NTF2-like_dom_sf"/>
</dbReference>
<gene>
    <name evidence="2" type="ORF">ACFP90_11620</name>
</gene>
<dbReference type="SUPFAM" id="SSF54427">
    <property type="entry name" value="NTF2-like"/>
    <property type="match status" value="1"/>
</dbReference>
<proteinExistence type="predicted"/>
<protein>
    <submittedName>
        <fullName evidence="2">Nuclear transport factor 2 family protein</fullName>
    </submittedName>
</protein>
<evidence type="ECO:0000313" key="3">
    <source>
        <dbReference type="Proteomes" id="UP001596317"/>
    </source>
</evidence>
<name>A0ABW1ZJE9_9DEIO</name>
<evidence type="ECO:0000259" key="1">
    <source>
        <dbReference type="Pfam" id="PF12680"/>
    </source>
</evidence>
<dbReference type="InterPro" id="IPR037401">
    <property type="entry name" value="SnoaL-like"/>
</dbReference>
<organism evidence="2 3">
    <name type="scientific">Deinococcus multiflagellatus</name>
    <dbReference type="NCBI Taxonomy" id="1656887"/>
    <lineage>
        <taxon>Bacteria</taxon>
        <taxon>Thermotogati</taxon>
        <taxon>Deinococcota</taxon>
        <taxon>Deinococci</taxon>
        <taxon>Deinococcales</taxon>
        <taxon>Deinococcaceae</taxon>
        <taxon>Deinococcus</taxon>
    </lineage>
</organism>
<reference evidence="3" key="1">
    <citation type="journal article" date="2019" name="Int. J. Syst. Evol. Microbiol.">
        <title>The Global Catalogue of Microorganisms (GCM) 10K type strain sequencing project: providing services to taxonomists for standard genome sequencing and annotation.</title>
        <authorList>
            <consortium name="The Broad Institute Genomics Platform"/>
            <consortium name="The Broad Institute Genome Sequencing Center for Infectious Disease"/>
            <person name="Wu L."/>
            <person name="Ma J."/>
        </authorList>
    </citation>
    <scope>NUCLEOTIDE SEQUENCE [LARGE SCALE GENOMIC DNA]</scope>
    <source>
        <strain evidence="3">CCUG 63830</strain>
    </source>
</reference>
<feature type="domain" description="SnoaL-like" evidence="1">
    <location>
        <begin position="9"/>
        <end position="116"/>
    </location>
</feature>
<dbReference type="EMBL" id="JBHSWB010000001">
    <property type="protein sequence ID" value="MFC6660926.1"/>
    <property type="molecule type" value="Genomic_DNA"/>
</dbReference>
<keyword evidence="3" id="KW-1185">Reference proteome</keyword>
<dbReference type="Proteomes" id="UP001596317">
    <property type="component" value="Unassembled WGS sequence"/>
</dbReference>
<dbReference type="RefSeq" id="WP_380056194.1">
    <property type="nucleotide sequence ID" value="NZ_JBHSWB010000001.1"/>
</dbReference>